<dbReference type="PROSITE" id="PS50042">
    <property type="entry name" value="CNMP_BINDING_3"/>
    <property type="match status" value="1"/>
</dbReference>
<dbReference type="Proteomes" id="UP000001396">
    <property type="component" value="Unassembled WGS sequence"/>
</dbReference>
<organism evidence="2 3">
    <name type="scientific">Heterostelium pallidum (strain ATCC 26659 / Pp 5 / PN500)</name>
    <name type="common">Cellular slime mold</name>
    <name type="synonym">Polysphondylium pallidum</name>
    <dbReference type="NCBI Taxonomy" id="670386"/>
    <lineage>
        <taxon>Eukaryota</taxon>
        <taxon>Amoebozoa</taxon>
        <taxon>Evosea</taxon>
        <taxon>Eumycetozoa</taxon>
        <taxon>Dictyostelia</taxon>
        <taxon>Acytosteliales</taxon>
        <taxon>Acytosteliaceae</taxon>
        <taxon>Heterostelium</taxon>
    </lineage>
</organism>
<dbReference type="Pfam" id="PF23023">
    <property type="entry name" value="Anti-Pycsar_Apyc1"/>
    <property type="match status" value="1"/>
</dbReference>
<keyword evidence="3" id="KW-1185">Reference proteome</keyword>
<dbReference type="CDD" id="cd00038">
    <property type="entry name" value="CAP_ED"/>
    <property type="match status" value="1"/>
</dbReference>
<dbReference type="GO" id="GO:0005829">
    <property type="term" value="C:cytosol"/>
    <property type="evidence" value="ECO:0007669"/>
    <property type="project" value="TreeGrafter"/>
</dbReference>
<evidence type="ECO:0000259" key="1">
    <source>
        <dbReference type="PROSITE" id="PS50042"/>
    </source>
</evidence>
<dbReference type="FunCoup" id="D3B4A9">
    <property type="interactions" value="92"/>
</dbReference>
<dbReference type="RefSeq" id="XP_020436274.1">
    <property type="nucleotide sequence ID" value="XM_020574202.1"/>
</dbReference>
<protein>
    <submittedName>
        <fullName evidence="2">cAMP/cGMP-stimulated cAMP/cGMP phosphodiesterase</fullName>
    </submittedName>
</protein>
<dbReference type="GO" id="GO:0007154">
    <property type="term" value="P:cell communication"/>
    <property type="evidence" value="ECO:0007669"/>
    <property type="project" value="UniProtKB-ARBA"/>
</dbReference>
<dbReference type="PROSITE" id="PS00889">
    <property type="entry name" value="CNMP_BINDING_2"/>
    <property type="match status" value="1"/>
</dbReference>
<evidence type="ECO:0000313" key="2">
    <source>
        <dbReference type="EMBL" id="EFA84157.1"/>
    </source>
</evidence>
<dbReference type="Pfam" id="PF00027">
    <property type="entry name" value="cNMP_binding"/>
    <property type="match status" value="1"/>
</dbReference>
<dbReference type="InterPro" id="IPR050503">
    <property type="entry name" value="cAMP-dep_PK_reg_su-like"/>
</dbReference>
<dbReference type="InterPro" id="IPR014710">
    <property type="entry name" value="RmlC-like_jellyroll"/>
</dbReference>
<name>D3B4A9_HETP5</name>
<dbReference type="GO" id="GO:0005952">
    <property type="term" value="C:cAMP-dependent protein kinase complex"/>
    <property type="evidence" value="ECO:0007669"/>
    <property type="project" value="InterPro"/>
</dbReference>
<dbReference type="InParanoid" id="D3B4A9"/>
<dbReference type="PRINTS" id="PR00103">
    <property type="entry name" value="CAMPKINASE"/>
</dbReference>
<reference evidence="2 3" key="1">
    <citation type="journal article" date="2011" name="Genome Res.">
        <title>Phylogeny-wide analysis of social amoeba genomes highlights ancient origins for complex intercellular communication.</title>
        <authorList>
            <person name="Heidel A.J."/>
            <person name="Lawal H.M."/>
            <person name="Felder M."/>
            <person name="Schilde C."/>
            <person name="Helps N.R."/>
            <person name="Tunggal B."/>
            <person name="Rivero F."/>
            <person name="John U."/>
            <person name="Schleicher M."/>
            <person name="Eichinger L."/>
            <person name="Platzer M."/>
            <person name="Noegel A.A."/>
            <person name="Schaap P."/>
            <person name="Gloeckner G."/>
        </authorList>
    </citation>
    <scope>NUCLEOTIDE SEQUENCE [LARGE SCALE GENOMIC DNA]</scope>
    <source>
        <strain evidence="3">ATCC 26659 / Pp 5 / PN500</strain>
    </source>
</reference>
<sequence>MNNSSDCISSNSNSNSKGSYNIKFTLLLEHYHKYQNQQQQQQQKNDNNVIDDQVKKEIAKYLMALIVLRTKVTALYSENIIDSLTNIIGPYVCFTSSSSTTATTTNTTATTTTSTTAVATQTATTTTTSTQAEVVVATNGTPTVTTQLPVIPFSVDHYELLSKIADLYQFGALNTKGLFAIILNAINLILLMFQSFKSYKDCDISKLNQLVNSPTSALKKIGSGSPRLGSVNTHAHAQNSYNPQILSNSQVFSELDTDQISIHYRPFINYLFECIKNGDCSEHCYSKTVRPKEQGSFLFDSVVGPIQIGVPPETIKTSLKAHSAVPQIYVLPHILCSNGVSYSEVEFPVFFNFFIKKAASNPLRRVIMVGHEDQLRRVRSIFKESMFGPNPDQIYIKEEISKAKLDAGYAIDFEAERATLAYRKHGMESSIDDFVIFKPFDQRNQVKIDLPSIENPDEMASVVIENRHGLICFYDGEHTRLKGVVDSTMSPLPSVLKQVATLSSPSRQSISNFALSTPKFIPPTFGITFLGTSHGFDPFGQTTGFIIWINGNGVLVDPPIGTSKYLQHFGLGGHLVECVILTHCHSDHDSGLLQQIVEGTKMTLYTTRTIHDSYMRKAQALTGIDKINEFYNWVPVTIGDTVRIQGADFEFDYSFHTIPTIRFKISFHGKTMSYSSDTKYCPESLSQLVKDGVINPLRESSLRIHMPPSMIYKIFFAMEPKKVTAGTVIMRAGDDSDCCYLVEHGTADVLIPTPEEMKSMEKSGFQCFDSPTMSRGLNKSMSAINTNYQNQAGDQYIGSFFTGDTFGENALSRRAKRSATVIARTDMSLLSVSHDAFLKLQKELRQDELLSSLSLDLERIALYSPFLKNVLSKTFPFSQLQLSKEQIDYFAATIDSEMVFEEGATIIKEDDHDDSIFNLTQLVEQRLSESFN</sequence>
<dbReference type="Gene3D" id="2.60.120.10">
    <property type="entry name" value="Jelly Rolls"/>
    <property type="match status" value="1"/>
</dbReference>
<dbReference type="InterPro" id="IPR000595">
    <property type="entry name" value="cNMP-bd_dom"/>
</dbReference>
<gene>
    <name evidence="2" type="primary">pdeE</name>
    <name evidence="2" type="ORF">PPL_03231</name>
</gene>
<feature type="domain" description="Cyclic nucleotide-binding" evidence="1">
    <location>
        <begin position="702"/>
        <end position="840"/>
    </location>
</feature>
<comment type="caution">
    <text evidence="2">The sequence shown here is derived from an EMBL/GenBank/DDBJ whole genome shotgun (WGS) entry which is preliminary data.</text>
</comment>
<dbReference type="SUPFAM" id="SSF51206">
    <property type="entry name" value="cAMP-binding domain-like"/>
    <property type="match status" value="1"/>
</dbReference>
<dbReference type="InterPro" id="IPR018490">
    <property type="entry name" value="cNMP-bd_dom_sf"/>
</dbReference>
<dbReference type="InterPro" id="IPR036866">
    <property type="entry name" value="RibonucZ/Hydroxyglut_hydro"/>
</dbReference>
<dbReference type="InterPro" id="IPR001279">
    <property type="entry name" value="Metallo-B-lactamas"/>
</dbReference>
<dbReference type="PANTHER" id="PTHR11635">
    <property type="entry name" value="CAMP-DEPENDENT PROTEIN KINASE REGULATORY CHAIN"/>
    <property type="match status" value="1"/>
</dbReference>
<dbReference type="AlphaFoldDB" id="D3B4A9"/>
<proteinExistence type="predicted"/>
<accession>D3B4A9</accession>
<dbReference type="SMART" id="SM00849">
    <property type="entry name" value="Lactamase_B"/>
    <property type="match status" value="1"/>
</dbReference>
<dbReference type="EMBL" id="ADBJ01000010">
    <property type="protein sequence ID" value="EFA84157.1"/>
    <property type="molecule type" value="Genomic_DNA"/>
</dbReference>
<dbReference type="Gene3D" id="3.60.15.10">
    <property type="entry name" value="Ribonuclease Z/Hydroxyacylglutathione hydrolase-like"/>
    <property type="match status" value="1"/>
</dbReference>
<dbReference type="InterPro" id="IPR018488">
    <property type="entry name" value="cNMP-bd_CS"/>
</dbReference>
<dbReference type="SMART" id="SM00100">
    <property type="entry name" value="cNMP"/>
    <property type="match status" value="1"/>
</dbReference>
<dbReference type="PANTHER" id="PTHR11635:SF152">
    <property type="entry name" value="CAMP-DEPENDENT PROTEIN KINASE TYPE I REGULATORY SUBUNIT-RELATED"/>
    <property type="match status" value="1"/>
</dbReference>
<evidence type="ECO:0000313" key="3">
    <source>
        <dbReference type="Proteomes" id="UP000001396"/>
    </source>
</evidence>
<dbReference type="GeneID" id="31358754"/>
<dbReference type="STRING" id="670386.D3B4A9"/>
<dbReference type="SUPFAM" id="SSF56281">
    <property type="entry name" value="Metallo-hydrolase/oxidoreductase"/>
    <property type="match status" value="1"/>
</dbReference>
<dbReference type="GO" id="GO:0023052">
    <property type="term" value="P:signaling"/>
    <property type="evidence" value="ECO:0007669"/>
    <property type="project" value="UniProtKB-ARBA"/>
</dbReference>